<dbReference type="PROSITE" id="PS01125">
    <property type="entry name" value="ROK"/>
    <property type="match status" value="1"/>
</dbReference>
<dbReference type="Proteomes" id="UP000321298">
    <property type="component" value="Chromosome"/>
</dbReference>
<gene>
    <name evidence="4" type="ORF">FGL83_03095</name>
</gene>
<dbReference type="RefSeq" id="WP_147000862.1">
    <property type="nucleotide sequence ID" value="NZ_CP042387.1"/>
</dbReference>
<evidence type="ECO:0000256" key="1">
    <source>
        <dbReference type="ARBA" id="ARBA00002486"/>
    </source>
</evidence>
<protein>
    <submittedName>
        <fullName evidence="4">ROK family protein</fullName>
    </submittedName>
</protein>
<dbReference type="Pfam" id="PF00480">
    <property type="entry name" value="ROK"/>
    <property type="match status" value="1"/>
</dbReference>
<dbReference type="AlphaFoldDB" id="A0AAP9EC49"/>
<comment type="function">
    <text evidence="1">Transcriptional repressor of xylose-utilizing enzymes.</text>
</comment>
<dbReference type="Gene3D" id="3.30.420.40">
    <property type="match status" value="2"/>
</dbReference>
<keyword evidence="3" id="KW-0859">Xylose metabolism</keyword>
<dbReference type="EMBL" id="CP042387">
    <property type="protein sequence ID" value="QEA43739.1"/>
    <property type="molecule type" value="Genomic_DNA"/>
</dbReference>
<dbReference type="Gene3D" id="1.10.10.10">
    <property type="entry name" value="Winged helix-like DNA-binding domain superfamily/Winged helix DNA-binding domain"/>
    <property type="match status" value="1"/>
</dbReference>
<evidence type="ECO:0000313" key="4">
    <source>
        <dbReference type="EMBL" id="QEA43739.1"/>
    </source>
</evidence>
<dbReference type="PANTHER" id="PTHR18964:SF149">
    <property type="entry name" value="BIFUNCTIONAL UDP-N-ACETYLGLUCOSAMINE 2-EPIMERASE_N-ACETYLMANNOSAMINE KINASE"/>
    <property type="match status" value="1"/>
</dbReference>
<dbReference type="SUPFAM" id="SSF46785">
    <property type="entry name" value="Winged helix' DNA-binding domain"/>
    <property type="match status" value="1"/>
</dbReference>
<dbReference type="InterPro" id="IPR043129">
    <property type="entry name" value="ATPase_NBD"/>
</dbReference>
<name>A0AAP9EC49_LEULA</name>
<dbReference type="SUPFAM" id="SSF53067">
    <property type="entry name" value="Actin-like ATPase domain"/>
    <property type="match status" value="1"/>
</dbReference>
<sequence>MDKSDQLTMRDHNQRLVLQALFNAKETSRAQLAVDLNLHKSTISSIYRDLDKLGFIEDLGEGTTTETGGRKAKMIRFNRQYGYVMSFDMGRYHLRMALVRLSGEVIFQSAELVDGRAVDEVLALMSQHVKAHKNKKHGTQEGLMGIAVGIHGVVNDNQVVYSPFFDYRNIDIAATLEKVGGVPVMLENEANSAAVYIRDYHDYYRTAQYDNLVALNIHYGIGAGIIIDGQLYRGMQGDAGEVGRSIVAMAHNAPIRVEDLYSEDAMLARLAALTEEPVANRDAFVTFANQNNVVSTRLLEDWVIGIAQVAYNIIQTTAPQALFIHSRFIAEMPDLLGRVIEAYQHMNPTNESEILFANRSVYEATLLGGAAAMTRRILDLEELPLIFTH</sequence>
<evidence type="ECO:0000313" key="5">
    <source>
        <dbReference type="Proteomes" id="UP000321298"/>
    </source>
</evidence>
<dbReference type="InterPro" id="IPR036388">
    <property type="entry name" value="WH-like_DNA-bd_sf"/>
</dbReference>
<dbReference type="PANTHER" id="PTHR18964">
    <property type="entry name" value="ROK (REPRESSOR, ORF, KINASE) FAMILY"/>
    <property type="match status" value="1"/>
</dbReference>
<evidence type="ECO:0000256" key="2">
    <source>
        <dbReference type="ARBA" id="ARBA00006479"/>
    </source>
</evidence>
<evidence type="ECO:0000256" key="3">
    <source>
        <dbReference type="ARBA" id="ARBA00022629"/>
    </source>
</evidence>
<dbReference type="GeneID" id="66531166"/>
<dbReference type="GO" id="GO:0042732">
    <property type="term" value="P:D-xylose metabolic process"/>
    <property type="evidence" value="ECO:0007669"/>
    <property type="project" value="UniProtKB-KW"/>
</dbReference>
<reference evidence="4 5" key="1">
    <citation type="submission" date="2019-06" db="EMBL/GenBank/DDBJ databases">
        <title>Genome analyses of bacteria isolated from kimchi.</title>
        <authorList>
            <person name="Lee S."/>
            <person name="Ahn S."/>
            <person name="Roh S."/>
        </authorList>
    </citation>
    <scope>NUCLEOTIDE SEQUENCE [LARGE SCALE GENOMIC DNA]</scope>
    <source>
        <strain evidence="4 5">CBA3625</strain>
    </source>
</reference>
<dbReference type="InterPro" id="IPR000600">
    <property type="entry name" value="ROK"/>
</dbReference>
<keyword evidence="5" id="KW-1185">Reference proteome</keyword>
<proteinExistence type="inferred from homology"/>
<accession>A0AAP9EC49</accession>
<dbReference type="InterPro" id="IPR036390">
    <property type="entry name" value="WH_DNA-bd_sf"/>
</dbReference>
<organism evidence="4 5">
    <name type="scientific">Leuconostoc lactis</name>
    <dbReference type="NCBI Taxonomy" id="1246"/>
    <lineage>
        <taxon>Bacteria</taxon>
        <taxon>Bacillati</taxon>
        <taxon>Bacillota</taxon>
        <taxon>Bacilli</taxon>
        <taxon>Lactobacillales</taxon>
        <taxon>Lactobacillaceae</taxon>
        <taxon>Leuconostoc</taxon>
    </lineage>
</organism>
<comment type="similarity">
    <text evidence="2">Belongs to the ROK (NagC/XylR) family.</text>
</comment>
<dbReference type="InterPro" id="IPR049874">
    <property type="entry name" value="ROK_cs"/>
</dbReference>
<keyword evidence="3" id="KW-0119">Carbohydrate metabolism</keyword>